<accession>A0AAE3LT11</accession>
<protein>
    <submittedName>
        <fullName evidence="5">AraC family transcriptional regulator</fullName>
    </submittedName>
</protein>
<dbReference type="SUPFAM" id="SSF46689">
    <property type="entry name" value="Homeodomain-like"/>
    <property type="match status" value="1"/>
</dbReference>
<dbReference type="Gene3D" id="2.60.120.10">
    <property type="entry name" value="Jelly Rolls"/>
    <property type="match status" value="1"/>
</dbReference>
<keyword evidence="6" id="KW-1185">Reference proteome</keyword>
<evidence type="ECO:0000256" key="2">
    <source>
        <dbReference type="ARBA" id="ARBA00023125"/>
    </source>
</evidence>
<organism evidence="5 6">
    <name type="scientific">Halocynthiibacter halioticoli</name>
    <dbReference type="NCBI Taxonomy" id="2986804"/>
    <lineage>
        <taxon>Bacteria</taxon>
        <taxon>Pseudomonadati</taxon>
        <taxon>Pseudomonadota</taxon>
        <taxon>Alphaproteobacteria</taxon>
        <taxon>Rhodobacterales</taxon>
        <taxon>Paracoccaceae</taxon>
        <taxon>Halocynthiibacter</taxon>
    </lineage>
</organism>
<evidence type="ECO:0000256" key="3">
    <source>
        <dbReference type="ARBA" id="ARBA00023163"/>
    </source>
</evidence>
<dbReference type="InterPro" id="IPR009057">
    <property type="entry name" value="Homeodomain-like_sf"/>
</dbReference>
<keyword evidence="1" id="KW-0805">Transcription regulation</keyword>
<dbReference type="InterPro" id="IPR014710">
    <property type="entry name" value="RmlC-like_jellyroll"/>
</dbReference>
<dbReference type="PANTHER" id="PTHR43280:SF32">
    <property type="entry name" value="TRANSCRIPTIONAL REGULATORY PROTEIN"/>
    <property type="match status" value="1"/>
</dbReference>
<evidence type="ECO:0000313" key="5">
    <source>
        <dbReference type="EMBL" id="MCV6824306.1"/>
    </source>
</evidence>
<dbReference type="Pfam" id="PF12833">
    <property type="entry name" value="HTH_18"/>
    <property type="match status" value="1"/>
</dbReference>
<dbReference type="Proteomes" id="UP001208041">
    <property type="component" value="Unassembled WGS sequence"/>
</dbReference>
<dbReference type="PROSITE" id="PS01124">
    <property type="entry name" value="HTH_ARAC_FAMILY_2"/>
    <property type="match status" value="1"/>
</dbReference>
<dbReference type="AlphaFoldDB" id="A0AAE3LT11"/>
<keyword evidence="3" id="KW-0804">Transcription</keyword>
<dbReference type="GO" id="GO:0003700">
    <property type="term" value="F:DNA-binding transcription factor activity"/>
    <property type="evidence" value="ECO:0007669"/>
    <property type="project" value="InterPro"/>
</dbReference>
<proteinExistence type="predicted"/>
<evidence type="ECO:0000256" key="1">
    <source>
        <dbReference type="ARBA" id="ARBA00023015"/>
    </source>
</evidence>
<name>A0AAE3LT11_9RHOB</name>
<dbReference type="InterPro" id="IPR018060">
    <property type="entry name" value="HTH_AraC"/>
</dbReference>
<gene>
    <name evidence="5" type="ORF">OH136_07025</name>
</gene>
<keyword evidence="2" id="KW-0238">DNA-binding</keyword>
<dbReference type="PRINTS" id="PR00032">
    <property type="entry name" value="HTHARAC"/>
</dbReference>
<dbReference type="GO" id="GO:0043565">
    <property type="term" value="F:sequence-specific DNA binding"/>
    <property type="evidence" value="ECO:0007669"/>
    <property type="project" value="InterPro"/>
</dbReference>
<feature type="domain" description="HTH araC/xylS-type" evidence="4">
    <location>
        <begin position="184"/>
        <end position="282"/>
    </location>
</feature>
<evidence type="ECO:0000259" key="4">
    <source>
        <dbReference type="PROSITE" id="PS01124"/>
    </source>
</evidence>
<sequence>MTQIATNSPHIMTPSELAERIAQPEPEVRMTPIPQLAKGGRWRVEAMRSYSSSVFLWFTRGQGRITVGGVTRGYGAHNAIFIPAGVMHGFEVSTQVFGSALFIPPLDGISLPQKNMHLRIRETAPQSELTGLLEALQREIEGNRPERRRAMAYHTGLLTVWLQRQSLLADLNDNSADSGQRLAARFSEMVEEHYAEGMTINDYADALGVTPTHLTRVCNKACGRPASALLNDRVLFEARRRLVETEEPIQDVAEALGFRSAAYFTRAFQHHIGCTPSSFRRDN</sequence>
<dbReference type="EMBL" id="JAOYFC010000001">
    <property type="protein sequence ID" value="MCV6824306.1"/>
    <property type="molecule type" value="Genomic_DNA"/>
</dbReference>
<dbReference type="InterPro" id="IPR011051">
    <property type="entry name" value="RmlC_Cupin_sf"/>
</dbReference>
<dbReference type="PANTHER" id="PTHR43280">
    <property type="entry name" value="ARAC-FAMILY TRANSCRIPTIONAL REGULATOR"/>
    <property type="match status" value="1"/>
</dbReference>
<comment type="caution">
    <text evidence="5">The sequence shown here is derived from an EMBL/GenBank/DDBJ whole genome shotgun (WGS) entry which is preliminary data.</text>
</comment>
<dbReference type="SMART" id="SM00342">
    <property type="entry name" value="HTH_ARAC"/>
    <property type="match status" value="1"/>
</dbReference>
<dbReference type="Gene3D" id="1.10.10.60">
    <property type="entry name" value="Homeodomain-like"/>
    <property type="match status" value="1"/>
</dbReference>
<dbReference type="SUPFAM" id="SSF51182">
    <property type="entry name" value="RmlC-like cupins"/>
    <property type="match status" value="1"/>
</dbReference>
<evidence type="ECO:0000313" key="6">
    <source>
        <dbReference type="Proteomes" id="UP001208041"/>
    </source>
</evidence>
<reference evidence="5" key="1">
    <citation type="submission" date="2022-10" db="EMBL/GenBank/DDBJ databases">
        <authorList>
            <person name="Yue Y."/>
        </authorList>
    </citation>
    <scope>NUCLEOTIDE SEQUENCE</scope>
    <source>
        <strain evidence="5">Z654</strain>
    </source>
</reference>
<dbReference type="RefSeq" id="WP_263953118.1">
    <property type="nucleotide sequence ID" value="NZ_JAOYFC010000001.1"/>
</dbReference>
<dbReference type="InterPro" id="IPR020449">
    <property type="entry name" value="Tscrpt_reg_AraC-type_HTH"/>
</dbReference>